<evidence type="ECO:0000313" key="4">
    <source>
        <dbReference type="Proteomes" id="UP000198310"/>
    </source>
</evidence>
<dbReference type="InterPro" id="IPR010131">
    <property type="entry name" value="MdtP/NodT-like"/>
</dbReference>
<feature type="chain" id="PRO_5012082488" evidence="2">
    <location>
        <begin position="37"/>
        <end position="441"/>
    </location>
</feature>
<dbReference type="InterPro" id="IPR003423">
    <property type="entry name" value="OMP_efflux"/>
</dbReference>
<evidence type="ECO:0000313" key="3">
    <source>
        <dbReference type="EMBL" id="SNR33647.1"/>
    </source>
</evidence>
<protein>
    <submittedName>
        <fullName evidence="3">Outer membrane protein, cobalt-zinc-cadmium efflux system</fullName>
    </submittedName>
</protein>
<evidence type="ECO:0000256" key="1">
    <source>
        <dbReference type="ARBA" id="ARBA00007613"/>
    </source>
</evidence>
<dbReference type="Pfam" id="PF02321">
    <property type="entry name" value="OEP"/>
    <property type="match status" value="2"/>
</dbReference>
<evidence type="ECO:0000256" key="2">
    <source>
        <dbReference type="SAM" id="SignalP"/>
    </source>
</evidence>
<gene>
    <name evidence="3" type="ORF">SAMN06269173_101659</name>
</gene>
<keyword evidence="4" id="KW-1185">Reference proteome</keyword>
<keyword evidence="2" id="KW-0732">Signal</keyword>
<dbReference type="AlphaFoldDB" id="A0A238VHR4"/>
<sequence>MGGVLLHISTPNSDMQRLLFLLPLTLLLHFSLPATAAPLAGDTLTLTLPQAEQQFVQNNLLLLAQRYNVSAAEAQILQARLWDNPTISIEQNTYNPQTRKVLDVTKTGNSIVQVQQLFAIAGRRKAAANVAQQNALVEQFTFQDLLRTLRYQLRSTFYDLYYKQQSVSVYDQEVASFQRTVSLYQGQYEKGNIALKEVIRLKAFLFQLRNERQTLLNDIAAEQADLRTLMRDTSGAYYMPQADGNRLKALSLTDRTEAQLIDSAQVNRADLKARQAAVQQQTQNLRLQRALATPDLAVGYVYDRAGNYIQNYNALTLGVAVPIFNRNQGNIRTAQNQIEVSKAQLSQQQLQVQNDVQEAWRLARQNDQLYQGTDRETSDFNRLMRGIDESYAKRNLTIVEFLDFYESYKNNLVQLNNLRANRVRAFEQLNYAVGRPVFNAE</sequence>
<dbReference type="PANTHER" id="PTHR30203:SF23">
    <property type="entry name" value="OUTER MEMBRANE EFFLUX PROTEIN"/>
    <property type="match status" value="1"/>
</dbReference>
<dbReference type="SUPFAM" id="SSF56954">
    <property type="entry name" value="Outer membrane efflux proteins (OEP)"/>
    <property type="match status" value="1"/>
</dbReference>
<accession>A0A238VHR4</accession>
<proteinExistence type="inferred from homology"/>
<dbReference type="GO" id="GO:0015562">
    <property type="term" value="F:efflux transmembrane transporter activity"/>
    <property type="evidence" value="ECO:0007669"/>
    <property type="project" value="InterPro"/>
</dbReference>
<feature type="signal peptide" evidence="2">
    <location>
        <begin position="1"/>
        <end position="36"/>
    </location>
</feature>
<dbReference type="Proteomes" id="UP000198310">
    <property type="component" value="Unassembled WGS sequence"/>
</dbReference>
<dbReference type="Gene3D" id="1.20.1600.10">
    <property type="entry name" value="Outer membrane efflux proteins (OEP)"/>
    <property type="match status" value="1"/>
</dbReference>
<name>A0A238VHR4_9BACT</name>
<reference evidence="4" key="1">
    <citation type="submission" date="2017-06" db="EMBL/GenBank/DDBJ databases">
        <authorList>
            <person name="Varghese N."/>
            <person name="Submissions S."/>
        </authorList>
    </citation>
    <scope>NUCLEOTIDE SEQUENCE [LARGE SCALE GENOMIC DNA]</scope>
    <source>
        <strain evidence="4">DSM 28041</strain>
    </source>
</reference>
<dbReference type="PANTHER" id="PTHR30203">
    <property type="entry name" value="OUTER MEMBRANE CATION EFFLUX PROTEIN"/>
    <property type="match status" value="1"/>
</dbReference>
<comment type="similarity">
    <text evidence="1">Belongs to the outer membrane factor (OMF) (TC 1.B.17) family.</text>
</comment>
<dbReference type="EMBL" id="FZNS01000001">
    <property type="protein sequence ID" value="SNR33647.1"/>
    <property type="molecule type" value="Genomic_DNA"/>
</dbReference>
<organism evidence="3 4">
    <name type="scientific">Hymenobacter mucosus</name>
    <dbReference type="NCBI Taxonomy" id="1411120"/>
    <lineage>
        <taxon>Bacteria</taxon>
        <taxon>Pseudomonadati</taxon>
        <taxon>Bacteroidota</taxon>
        <taxon>Cytophagia</taxon>
        <taxon>Cytophagales</taxon>
        <taxon>Hymenobacteraceae</taxon>
        <taxon>Hymenobacter</taxon>
    </lineage>
</organism>